<organism evidence="1 2">
    <name type="scientific">Gigaspora margarita</name>
    <dbReference type="NCBI Taxonomy" id="4874"/>
    <lineage>
        <taxon>Eukaryota</taxon>
        <taxon>Fungi</taxon>
        <taxon>Fungi incertae sedis</taxon>
        <taxon>Mucoromycota</taxon>
        <taxon>Glomeromycotina</taxon>
        <taxon>Glomeromycetes</taxon>
        <taxon>Diversisporales</taxon>
        <taxon>Gigasporaceae</taxon>
        <taxon>Gigaspora</taxon>
    </lineage>
</organism>
<reference evidence="1 2" key="1">
    <citation type="journal article" date="2019" name="Environ. Microbiol.">
        <title>At the nexus of three kingdoms: the genome of the mycorrhizal fungus Gigaspora margarita provides insights into plant, endobacterial and fungal interactions.</title>
        <authorList>
            <person name="Venice F."/>
            <person name="Ghignone S."/>
            <person name="Salvioli di Fossalunga A."/>
            <person name="Amselem J."/>
            <person name="Novero M."/>
            <person name="Xianan X."/>
            <person name="Sedzielewska Toro K."/>
            <person name="Morin E."/>
            <person name="Lipzen A."/>
            <person name="Grigoriev I.V."/>
            <person name="Henrissat B."/>
            <person name="Martin F.M."/>
            <person name="Bonfante P."/>
        </authorList>
    </citation>
    <scope>NUCLEOTIDE SEQUENCE [LARGE SCALE GENOMIC DNA]</scope>
    <source>
        <strain evidence="1 2">BEG34</strain>
    </source>
</reference>
<dbReference type="Proteomes" id="UP000439903">
    <property type="component" value="Unassembled WGS sequence"/>
</dbReference>
<dbReference type="AlphaFoldDB" id="A0A8H4B2I4"/>
<comment type="caution">
    <text evidence="1">The sequence shown here is derived from an EMBL/GenBank/DDBJ whole genome shotgun (WGS) entry which is preliminary data.</text>
</comment>
<evidence type="ECO:0000313" key="2">
    <source>
        <dbReference type="Proteomes" id="UP000439903"/>
    </source>
</evidence>
<name>A0A8H4B2I4_GIGMA</name>
<proteinExistence type="predicted"/>
<dbReference type="EMBL" id="WTPW01000046">
    <property type="protein sequence ID" value="KAF0554877.1"/>
    <property type="molecule type" value="Genomic_DNA"/>
</dbReference>
<evidence type="ECO:0000313" key="1">
    <source>
        <dbReference type="EMBL" id="KAF0554877.1"/>
    </source>
</evidence>
<sequence>MGKIFDRNIGIIKIPNMNTELEIRTRHLLIKSAKMNNPNDSIKLAIVSHENITLILKITFAEAGNSMGIFKTGIYGVGVEQNDNKPEMLIKK</sequence>
<protein>
    <submittedName>
        <fullName evidence="1">Uncharacterized protein</fullName>
    </submittedName>
</protein>
<gene>
    <name evidence="1" type="ORF">F8M41_018503</name>
</gene>
<keyword evidence="2" id="KW-1185">Reference proteome</keyword>
<accession>A0A8H4B2I4</accession>